<evidence type="ECO:0000313" key="2">
    <source>
        <dbReference type="Proteomes" id="UP000199034"/>
    </source>
</evidence>
<accession>A0A1G6LU96</accession>
<sequence length="59" mass="6836">MANETGKRLLELTVEYIDAKDRDSYGPRIGDRRSDERTVDQIAEEYENVISSMFGPRIK</sequence>
<keyword evidence="2" id="KW-1185">Reference proteome</keyword>
<organism evidence="1 2">
    <name type="scientific">Nocardioides lianchengensis</name>
    <dbReference type="NCBI Taxonomy" id="1045774"/>
    <lineage>
        <taxon>Bacteria</taxon>
        <taxon>Bacillati</taxon>
        <taxon>Actinomycetota</taxon>
        <taxon>Actinomycetes</taxon>
        <taxon>Propionibacteriales</taxon>
        <taxon>Nocardioidaceae</taxon>
        <taxon>Nocardioides</taxon>
    </lineage>
</organism>
<proteinExistence type="predicted"/>
<dbReference type="AlphaFoldDB" id="A0A1G6LU96"/>
<protein>
    <submittedName>
        <fullName evidence="1">Uncharacterized protein</fullName>
    </submittedName>
</protein>
<dbReference type="RefSeq" id="WP_090851780.1">
    <property type="nucleotide sequence ID" value="NZ_FMZM01000002.1"/>
</dbReference>
<reference evidence="2" key="1">
    <citation type="submission" date="2016-10" db="EMBL/GenBank/DDBJ databases">
        <authorList>
            <person name="Varghese N."/>
            <person name="Submissions S."/>
        </authorList>
    </citation>
    <scope>NUCLEOTIDE SEQUENCE [LARGE SCALE GENOMIC DNA]</scope>
    <source>
        <strain evidence="2">CGMCC 4.6858</strain>
    </source>
</reference>
<dbReference type="Proteomes" id="UP000199034">
    <property type="component" value="Unassembled WGS sequence"/>
</dbReference>
<name>A0A1G6LU96_9ACTN</name>
<dbReference type="EMBL" id="FMZM01000002">
    <property type="protein sequence ID" value="SDC46687.1"/>
    <property type="molecule type" value="Genomic_DNA"/>
</dbReference>
<gene>
    <name evidence="1" type="ORF">SAMN05421872_102359</name>
</gene>
<evidence type="ECO:0000313" key="1">
    <source>
        <dbReference type="EMBL" id="SDC46687.1"/>
    </source>
</evidence>
<dbReference type="STRING" id="1045774.SAMN05421872_102359"/>